<accession>A0AAU8NCX5</accession>
<dbReference type="InterPro" id="IPR000073">
    <property type="entry name" value="AB_hydrolase_1"/>
</dbReference>
<dbReference type="GO" id="GO:0016787">
    <property type="term" value="F:hydrolase activity"/>
    <property type="evidence" value="ECO:0007669"/>
    <property type="project" value="UniProtKB-KW"/>
</dbReference>
<evidence type="ECO:0000259" key="1">
    <source>
        <dbReference type="Pfam" id="PF00561"/>
    </source>
</evidence>
<dbReference type="Pfam" id="PF00561">
    <property type="entry name" value="Abhydrolase_1"/>
    <property type="match status" value="1"/>
</dbReference>
<gene>
    <name evidence="2" type="ORF">ABXS70_25035</name>
</gene>
<keyword evidence="2" id="KW-0378">Hydrolase</keyword>
<protein>
    <submittedName>
        <fullName evidence="2">Alpha/beta hydrolase</fullName>
    </submittedName>
</protein>
<dbReference type="InterPro" id="IPR029058">
    <property type="entry name" value="AB_hydrolase_fold"/>
</dbReference>
<name>A0AAU8NCX5_9BACL</name>
<organism evidence="2">
    <name type="scientific">Paenibacillus sp. AN1007</name>
    <dbReference type="NCBI Taxonomy" id="3151385"/>
    <lineage>
        <taxon>Bacteria</taxon>
        <taxon>Bacillati</taxon>
        <taxon>Bacillota</taxon>
        <taxon>Bacilli</taxon>
        <taxon>Bacillales</taxon>
        <taxon>Paenibacillaceae</taxon>
        <taxon>Paenibacillus</taxon>
    </lineage>
</organism>
<dbReference type="RefSeq" id="WP_366291743.1">
    <property type="nucleotide sequence ID" value="NZ_CP159992.1"/>
</dbReference>
<dbReference type="EMBL" id="CP159992">
    <property type="protein sequence ID" value="XCP94361.1"/>
    <property type="molecule type" value="Genomic_DNA"/>
</dbReference>
<reference evidence="2" key="1">
    <citation type="submission" date="2024-05" db="EMBL/GenBank/DDBJ databases">
        <title>Draft genome assemblies of 36 bacteria isolated from hibernating arctic ground squirrels.</title>
        <authorList>
            <person name="McKee H."/>
            <person name="Mullen L."/>
            <person name="Drown D.M."/>
            <person name="Duddleston K.N."/>
        </authorList>
    </citation>
    <scope>NUCLEOTIDE SEQUENCE</scope>
    <source>
        <strain evidence="2">AN1007</strain>
    </source>
</reference>
<evidence type="ECO:0000313" key="2">
    <source>
        <dbReference type="EMBL" id="XCP94361.1"/>
    </source>
</evidence>
<feature type="domain" description="AB hydrolase-1" evidence="1">
    <location>
        <begin position="28"/>
        <end position="138"/>
    </location>
</feature>
<dbReference type="SUPFAM" id="SSF53474">
    <property type="entry name" value="alpha/beta-Hydrolases"/>
    <property type="match status" value="1"/>
</dbReference>
<dbReference type="Gene3D" id="3.40.50.1820">
    <property type="entry name" value="alpha/beta hydrolase"/>
    <property type="match status" value="1"/>
</dbReference>
<dbReference type="AlphaFoldDB" id="A0AAU8NCX5"/>
<sequence length="278" mass="30971">MLSPPGVMVSVNDHMMHVYTEGFGLQTLVFLSGAGTSAPVLDFKALYSKLSVQHRIAVVEKAGYGFSEAADVSRDIDMMLEETRAALNRAGQRPPYILFPHSMSGVEAVYWAQKYPDEVRAIIGLDPAIPEVYEKYPLPSKLMLNVVTLGARIGITRFFPAIADSSAAIQENQLSPHDEELYRALFYRNTQTSNMNEEIRMIKANAKKAAEQGVPDVPMYFFISNGEELPVENWQADLAMYSEALKNGKYLIIEGGHYLHNTNTEQIAEESAKFIAEL</sequence>
<proteinExistence type="predicted"/>